<organism evidence="3 4">
    <name type="scientific">Nocardia seriolae</name>
    <dbReference type="NCBI Taxonomy" id="37332"/>
    <lineage>
        <taxon>Bacteria</taxon>
        <taxon>Bacillati</taxon>
        <taxon>Actinomycetota</taxon>
        <taxon>Actinomycetes</taxon>
        <taxon>Mycobacteriales</taxon>
        <taxon>Nocardiaceae</taxon>
        <taxon>Nocardia</taxon>
    </lineage>
</organism>
<evidence type="ECO:0008006" key="6">
    <source>
        <dbReference type="Google" id="ProtNLM"/>
    </source>
</evidence>
<sequence length="99" mass="9766">MNKSLSCAALAAMCLSTVVCSVFGSGDASAEPPPAGCGSDYSVPHQVTVTCEPGAGVGQHACIRCRDLGGVLHTRIGTTIGTNGGWSRAVCASGESGPV</sequence>
<dbReference type="Proteomes" id="UP000037179">
    <property type="component" value="Unassembled WGS sequence"/>
</dbReference>
<evidence type="ECO:0000256" key="1">
    <source>
        <dbReference type="SAM" id="SignalP"/>
    </source>
</evidence>
<feature type="chain" id="PRO_5014509408" description="Secreted protein" evidence="1">
    <location>
        <begin position="31"/>
        <end position="99"/>
    </location>
</feature>
<reference evidence="3 4" key="2">
    <citation type="journal article" date="2016" name="Genome Announc.">
        <title>Draft Genome Sequence of Erythromycin- and Oxytetracycline-Sensitive Nocardia seriolae Strain U-1 (NBRC 110359).</title>
        <authorList>
            <person name="Imajoh M."/>
            <person name="Sukeda M."/>
            <person name="Shimizu M."/>
            <person name="Yamane J."/>
            <person name="Ohnishi K."/>
            <person name="Oshima S."/>
        </authorList>
    </citation>
    <scope>NUCLEOTIDE SEQUENCE [LARGE SCALE GENOMIC DNA]</scope>
    <source>
        <strain evidence="3 4">U-1</strain>
    </source>
</reference>
<dbReference type="AlphaFoldDB" id="A0A0B8N7Y2"/>
<protein>
    <recommendedName>
        <fullName evidence="6">Secreted protein</fullName>
    </recommendedName>
</protein>
<keyword evidence="1" id="KW-0732">Signal</keyword>
<reference evidence="4" key="1">
    <citation type="submission" date="2015-07" db="EMBL/GenBank/DDBJ databases">
        <title>Nocardia seriolae U-1 whole genome shotgun sequence.</title>
        <authorList>
            <person name="Imajoh M."/>
            <person name="Fukumoto Y."/>
            <person name="Sukeda M."/>
            <person name="Yamane J."/>
            <person name="Yamasaki K."/>
            <person name="Shimizu M."/>
            <person name="Ohnishi K."/>
            <person name="Oshima S."/>
        </authorList>
    </citation>
    <scope>NUCLEOTIDE SEQUENCE [LARGE SCALE GENOMIC DNA]</scope>
    <source>
        <strain evidence="4">U-1</strain>
    </source>
</reference>
<dbReference type="RefSeq" id="WP_071344357.1">
    <property type="nucleotide sequence ID" value="NZ_AP017900.1"/>
</dbReference>
<name>A0A0B8N7Y2_9NOCA</name>
<feature type="signal peptide" evidence="1">
    <location>
        <begin position="1"/>
        <end position="30"/>
    </location>
</feature>
<evidence type="ECO:0000313" key="2">
    <source>
        <dbReference type="EMBL" id="APA99963.1"/>
    </source>
</evidence>
<dbReference type="GeneID" id="93376429"/>
<keyword evidence="4" id="KW-1185">Reference proteome</keyword>
<proteinExistence type="predicted"/>
<dbReference type="Proteomes" id="UP000180166">
    <property type="component" value="Chromosome"/>
</dbReference>
<evidence type="ECO:0000313" key="4">
    <source>
        <dbReference type="Proteomes" id="UP000037179"/>
    </source>
</evidence>
<gene>
    <name evidence="2" type="ORF">NS506_05927</name>
    <name evidence="3" type="ORF">NSK11_contig00065-0034</name>
</gene>
<evidence type="ECO:0000313" key="3">
    <source>
        <dbReference type="EMBL" id="GAP29852.1"/>
    </source>
</evidence>
<reference evidence="2 5" key="3">
    <citation type="submission" date="2016-10" db="EMBL/GenBank/DDBJ databases">
        <title>Genome sequence of Nocardia seriolae strain EM150506, isolated from Anguila japonica.</title>
        <authorList>
            <person name="Han H.-J."/>
        </authorList>
    </citation>
    <scope>NUCLEOTIDE SEQUENCE [LARGE SCALE GENOMIC DNA]</scope>
    <source>
        <strain evidence="2 5">EM150506</strain>
    </source>
</reference>
<accession>A0A0B8N7Y2</accession>
<dbReference type="OrthoDB" id="4564565at2"/>
<dbReference type="KEGG" id="nsr:NS506_05927"/>
<evidence type="ECO:0000313" key="5">
    <source>
        <dbReference type="Proteomes" id="UP000180166"/>
    </source>
</evidence>
<dbReference type="EMBL" id="BBYQ01000065">
    <property type="protein sequence ID" value="GAP29852.1"/>
    <property type="molecule type" value="Genomic_DNA"/>
</dbReference>
<dbReference type="EMBL" id="CP017839">
    <property type="protein sequence ID" value="APA99963.1"/>
    <property type="molecule type" value="Genomic_DNA"/>
</dbReference>